<keyword evidence="2" id="KW-1185">Reference proteome</keyword>
<reference evidence="1" key="1">
    <citation type="submission" date="2022-06" db="EMBL/GenBank/DDBJ databases">
        <title>Phylogenomic reconstructions and comparative analyses of Kickxellomycotina fungi.</title>
        <authorList>
            <person name="Reynolds N.K."/>
            <person name="Stajich J.E."/>
            <person name="Barry K."/>
            <person name="Grigoriev I.V."/>
            <person name="Crous P."/>
            <person name="Smith M.E."/>
        </authorList>
    </citation>
    <scope>NUCLEOTIDE SEQUENCE</scope>
    <source>
        <strain evidence="1">RSA 2271</strain>
    </source>
</reference>
<dbReference type="Proteomes" id="UP001145114">
    <property type="component" value="Unassembled WGS sequence"/>
</dbReference>
<accession>A0ACC1HDE1</accession>
<gene>
    <name evidence="1" type="primary">SEC24</name>
    <name evidence="1" type="ORF">EV182_003023</name>
</gene>
<sequence>MPLQQQQQQPPQPPQNVPARMATPASITNQYATASRPPPASLPQQYVPPRLPQAISPLGNVPVSQPASFVPGMGGAPASRSYSPAPGVVPPPQMPRDATPEKPAPHRRRAYPQDISSAYIQGQTTTDPSLTAPPPPPAAAAATAAAAVTSVGAVTASSGMANGSVPGPAASQTQELFVPGNPPPITAQPNTMYTQQQVPPSYGGMGTAQAPAYGLQTGPALADMGNLAAQMGSMALSHQAQKFPVVHVNRIEPADFELPPPPIELPEGSTAVITNNAICPPIYKCSTLNAVPKTDKILKKTKLPFGLIITPFKTRDEGEADIPIVYEIVRCRRCRTYMNPFVKFTDGGRRWQCNLCNLVNDVPMLFDFDPITQQPRDRWSRAELNHSVVEFIAPAEYMIRPPMPPVYVFVIDVSYTAMQLGAPQTITQCILETLDRIPNKENRTQVAFITVDSTLHFYYMRPDQPDPQMMVVSDIDDVFLPSPNDLLVNLTECREAIETMLSRLGDMFQKTQNVSCALGPAIKAANSLLGTLGGKVIVMTSTIPSLSEGKLSPLDEDNALGTPKESDLLKAHSQWYKNIAAESSRVQIAYDTIFFGQAPKDMPSIVSLARYTGGSVFYYPDFAANRPEEVAKFKGEFSQLLANQVGLEAVLRVRASNGLTTKAYYGNFFLRSMDLLALPNVTPNHSYAVDLEISEDLRSSVVYFQTALLYTTCDGERRIRVSTLALPTTENLHTIFHHADQVAIASLLAKKAVDRALSAKLDDAREAVQYKCIEILGAFKTECTTSRTGATTDLQAPRNLQLLPFMTLSILKHASIRAADRIPVSIRTETMNFVNTMPSDQLVLTYLVPRLYSLHDMSPECGYPDKETGIVVLPPRLLPTAERLAINGVYLLYDGHDCYLIFGRAVAPEVYHSLLNIPDAQSLTSGIISFPDLSEGGPQFELNRRTLAILRRLR</sequence>
<evidence type="ECO:0000313" key="1">
    <source>
        <dbReference type="EMBL" id="KAJ1674564.1"/>
    </source>
</evidence>
<organism evidence="1 2">
    <name type="scientific">Spiromyces aspiralis</name>
    <dbReference type="NCBI Taxonomy" id="68401"/>
    <lineage>
        <taxon>Eukaryota</taxon>
        <taxon>Fungi</taxon>
        <taxon>Fungi incertae sedis</taxon>
        <taxon>Zoopagomycota</taxon>
        <taxon>Kickxellomycotina</taxon>
        <taxon>Kickxellomycetes</taxon>
        <taxon>Kickxellales</taxon>
        <taxon>Kickxellaceae</taxon>
        <taxon>Spiromyces</taxon>
    </lineage>
</organism>
<proteinExistence type="predicted"/>
<evidence type="ECO:0000313" key="2">
    <source>
        <dbReference type="Proteomes" id="UP001145114"/>
    </source>
</evidence>
<dbReference type="EMBL" id="JAMZIH010005856">
    <property type="protein sequence ID" value="KAJ1674564.1"/>
    <property type="molecule type" value="Genomic_DNA"/>
</dbReference>
<feature type="non-terminal residue" evidence="1">
    <location>
        <position position="954"/>
    </location>
</feature>
<comment type="caution">
    <text evidence="1">The sequence shown here is derived from an EMBL/GenBank/DDBJ whole genome shotgun (WGS) entry which is preliminary data.</text>
</comment>
<protein>
    <submittedName>
        <fullName evidence="1">COPII subunit</fullName>
    </submittedName>
</protein>
<name>A0ACC1HDE1_9FUNG</name>